<dbReference type="Gene3D" id="1.10.10.1250">
    <property type="entry name" value="RNA polymerase, subunit delta, N-terminal domain"/>
    <property type="match status" value="1"/>
</dbReference>
<dbReference type="EMBL" id="CP024955">
    <property type="protein sequence ID" value="ATY84784.1"/>
    <property type="molecule type" value="Genomic_DNA"/>
</dbReference>
<evidence type="ECO:0000313" key="2">
    <source>
        <dbReference type="Proteomes" id="UP000231932"/>
    </source>
</evidence>
<dbReference type="InterPro" id="IPR038087">
    <property type="entry name" value="RNAP_delta_N_dom_sf"/>
</dbReference>
<proteinExistence type="predicted"/>
<dbReference type="Proteomes" id="UP000231932">
    <property type="component" value="Chromosome"/>
</dbReference>
<sequence>MADKAARSYRYSIEGSLKRALFLAGHPLTMGELSAAVKALGRSELSDEDLQARLQAALTTAAGAFEFEDGAWRLRKDGGSELGDLALQFLRQAGHPMKFGDILRHLQSVTRRSRGELMSRVDLDGDPRFARLDSGEWVLTDWPETMESQDEVAAGAEMAQGEGTTMSGGATEELVTQTVRMIRDQLALLREREQAISREALDCFYQEDLSGIERLMRERRSLKNLIDKLEGVAEDLPASDEAAVGTAP</sequence>
<dbReference type="KEGG" id="kyr:CVV65_07460"/>
<dbReference type="RefSeq" id="WP_100667594.1">
    <property type="nucleotide sequence ID" value="NZ_CP024955.1"/>
</dbReference>
<keyword evidence="2" id="KW-1185">Reference proteome</keyword>
<name>A0A2K8N623_9BACL</name>
<dbReference type="OrthoDB" id="2463094at2"/>
<organism evidence="1 2">
    <name type="scientific">Kyrpidia spormannii</name>
    <dbReference type="NCBI Taxonomy" id="2055160"/>
    <lineage>
        <taxon>Bacteria</taxon>
        <taxon>Bacillati</taxon>
        <taxon>Bacillota</taxon>
        <taxon>Bacilli</taxon>
        <taxon>Bacillales</taxon>
        <taxon>Alicyclobacillaceae</taxon>
        <taxon>Kyrpidia</taxon>
    </lineage>
</organism>
<evidence type="ECO:0000313" key="1">
    <source>
        <dbReference type="EMBL" id="ATY84784.1"/>
    </source>
</evidence>
<dbReference type="AlphaFoldDB" id="A0A2K8N623"/>
<reference evidence="2" key="1">
    <citation type="submission" date="2017-11" db="EMBL/GenBank/DDBJ databases">
        <title>Complete Genome Sequence of Kyrpidia sp. Strain EA-1, a thermophilic, hydrogen-oxidizing Bacterium, isolated from the Azores.</title>
        <authorList>
            <person name="Reiner J.E."/>
            <person name="Lapp C.J."/>
            <person name="Bunk B."/>
            <person name="Gescher J."/>
        </authorList>
    </citation>
    <scope>NUCLEOTIDE SEQUENCE [LARGE SCALE GENOMIC DNA]</scope>
    <source>
        <strain evidence="2">EA-1</strain>
    </source>
</reference>
<accession>A0A2K8N623</accession>
<gene>
    <name evidence="1" type="ORF">CVV65_07460</name>
</gene>
<evidence type="ECO:0008006" key="3">
    <source>
        <dbReference type="Google" id="ProtNLM"/>
    </source>
</evidence>
<protein>
    <recommendedName>
        <fullName evidence="3">HTH HARE-type domain-containing protein</fullName>
    </recommendedName>
</protein>